<evidence type="ECO:0000256" key="1">
    <source>
        <dbReference type="SAM" id="Phobius"/>
    </source>
</evidence>
<proteinExistence type="predicted"/>
<keyword evidence="1" id="KW-0472">Membrane</keyword>
<evidence type="ECO:0008006" key="4">
    <source>
        <dbReference type="Google" id="ProtNLM"/>
    </source>
</evidence>
<dbReference type="Proteomes" id="UP000537260">
    <property type="component" value="Unassembled WGS sequence"/>
</dbReference>
<evidence type="ECO:0000313" key="3">
    <source>
        <dbReference type="Proteomes" id="UP000537260"/>
    </source>
</evidence>
<feature type="transmembrane region" description="Helical" evidence="1">
    <location>
        <begin position="423"/>
        <end position="446"/>
    </location>
</feature>
<feature type="transmembrane region" description="Helical" evidence="1">
    <location>
        <begin position="473"/>
        <end position="493"/>
    </location>
</feature>
<dbReference type="InterPro" id="IPR018674">
    <property type="entry name" value="DUF2142_membrane"/>
</dbReference>
<feature type="transmembrane region" description="Helical" evidence="1">
    <location>
        <begin position="392"/>
        <end position="411"/>
    </location>
</feature>
<dbReference type="AlphaFoldDB" id="A0A7Z0EEL0"/>
<accession>A0A7Z0EEL0</accession>
<evidence type="ECO:0000313" key="2">
    <source>
        <dbReference type="EMBL" id="NYJ20238.1"/>
    </source>
</evidence>
<feature type="transmembrane region" description="Helical" evidence="1">
    <location>
        <begin position="135"/>
        <end position="154"/>
    </location>
</feature>
<protein>
    <recommendedName>
        <fullName evidence="4">DUF2142 domain-containing protein</fullName>
    </recommendedName>
</protein>
<dbReference type="RefSeq" id="WP_179578876.1">
    <property type="nucleotide sequence ID" value="NZ_JACCFM010000001.1"/>
</dbReference>
<feature type="transmembrane region" description="Helical" evidence="1">
    <location>
        <begin position="266"/>
        <end position="285"/>
    </location>
</feature>
<reference evidence="2 3" key="1">
    <citation type="submission" date="2020-07" db="EMBL/GenBank/DDBJ databases">
        <title>Sequencing the genomes of 1000 actinobacteria strains.</title>
        <authorList>
            <person name="Klenk H.-P."/>
        </authorList>
    </citation>
    <scope>NUCLEOTIDE SEQUENCE [LARGE SCALE GENOMIC DNA]</scope>
    <source>
        <strain evidence="2 3">LI1</strain>
    </source>
</reference>
<organism evidence="2 3">
    <name type="scientific">Glaciibacter psychrotolerans</name>
    <dbReference type="NCBI Taxonomy" id="670054"/>
    <lineage>
        <taxon>Bacteria</taxon>
        <taxon>Bacillati</taxon>
        <taxon>Actinomycetota</taxon>
        <taxon>Actinomycetes</taxon>
        <taxon>Micrococcales</taxon>
        <taxon>Microbacteriaceae</taxon>
        <taxon>Glaciibacter</taxon>
    </lineage>
</organism>
<gene>
    <name evidence="2" type="ORF">HNR05_002029</name>
</gene>
<dbReference type="Pfam" id="PF09913">
    <property type="entry name" value="DUF2142"/>
    <property type="match status" value="1"/>
</dbReference>
<comment type="caution">
    <text evidence="2">The sequence shown here is derived from an EMBL/GenBank/DDBJ whole genome shotgun (WGS) entry which is preliminary data.</text>
</comment>
<name>A0A7Z0EEL0_9MICO</name>
<feature type="transmembrane region" description="Helical" evidence="1">
    <location>
        <begin position="12"/>
        <end position="33"/>
    </location>
</feature>
<keyword evidence="3" id="KW-1185">Reference proteome</keyword>
<feature type="transmembrane region" description="Helical" evidence="1">
    <location>
        <begin position="166"/>
        <end position="185"/>
    </location>
</feature>
<keyword evidence="1" id="KW-0812">Transmembrane</keyword>
<feature type="transmembrane region" description="Helical" evidence="1">
    <location>
        <begin position="334"/>
        <end position="353"/>
    </location>
</feature>
<feature type="transmembrane region" description="Helical" evidence="1">
    <location>
        <begin position="238"/>
        <end position="254"/>
    </location>
</feature>
<keyword evidence="1" id="KW-1133">Transmembrane helix</keyword>
<feature type="transmembrane region" description="Helical" evidence="1">
    <location>
        <begin position="191"/>
        <end position="208"/>
    </location>
</feature>
<sequence length="506" mass="53906">MKSLARVIRERIFLTFVVIWAGISMASVAWAMATPMGASPDEPAHIVKAASVVRGQFIGDSTDQPAVTTVMVPEGLADSRAWACYAFQANQTAGCQPPFVSNDKLVPARTSAGMYNPVYYAVVGWPSVLTDNPRVAVYGMRTISAILSSFFFAVAMTAMLAFRRPLIAGFATIAIITPMVLFLMGSVNPNALEISAGAALLSLLLLLVRGPRIRHQRLALVSLSAAGVLLASSRGLSPAWMLMIAVVAIIAAPWPRLRELLRLPRVWASLATMGAGVLFATWWILQTSTLSKMGSFAGSEISPAKAFVTMLVDRSFDPGLIGVFGWLDTLSPTVVYAIWSFLAVSIVVAAFIVGRGRPLVALAVSFAGFMLLPAAFQAVSISNSGYIWQGRYTLIAYACAIVMAFVTLAAAPSNMVVLPRQNAMRGTLIVGGLAIAAHAFALVWVIKRYAVGVGGSWGSFIKIPQWAPPGGTVPWLLAVTVGMALVVFVWSAWSVRSPEKVPALTN</sequence>
<dbReference type="EMBL" id="JACCFM010000001">
    <property type="protein sequence ID" value="NYJ20238.1"/>
    <property type="molecule type" value="Genomic_DNA"/>
</dbReference>
<feature type="transmembrane region" description="Helical" evidence="1">
    <location>
        <begin position="360"/>
        <end position="380"/>
    </location>
</feature>